<dbReference type="Gene3D" id="3.40.50.300">
    <property type="entry name" value="P-loop containing nucleotide triphosphate hydrolases"/>
    <property type="match status" value="1"/>
</dbReference>
<dbReference type="PANTHER" id="PTHR35894">
    <property type="entry name" value="GENERAL SECRETION PATHWAY PROTEIN A-RELATED"/>
    <property type="match status" value="1"/>
</dbReference>
<dbReference type="AlphaFoldDB" id="A0A0U3I4I9"/>
<sequence>MLTEAKKAKLNQFKAVFIEYTIPKTIINDFDKLRLHHDLAGEKPCMMLSGDTGCGKSALIKHYYDNNSPYYVDGRRKVPVLLSRIPSNPSIESTLKQLLHDLGQFGAKSSKRLRHGNEIALAESLVEQLKRSGTELIIIDEFQELVENNLGKKRRDIANQFKYINEKAGISIVLVGMPWIDQIADEPQWSSRIFIRRFIPYFKISEKKELQLFIRVLKGFANRLPFSDKPRFEDLGIALSLFAISNGCLRKLKNFLDSALTEALISDAVTLNKQSLSSAFKAWRPELGNVFEMNVNEIQGCEVEQYSTFKPDGPQDEDPFIAPQFCKKVPLVRLLKK</sequence>
<dbReference type="EMBL" id="CP013611">
    <property type="protein sequence ID" value="ALU44886.1"/>
    <property type="molecule type" value="Genomic_DNA"/>
</dbReference>
<dbReference type="InterPro" id="IPR008868">
    <property type="entry name" value="TniB"/>
</dbReference>
<feature type="domain" description="AAA+ ATPase" evidence="1">
    <location>
        <begin position="42"/>
        <end position="276"/>
    </location>
</feature>
<gene>
    <name evidence="2" type="ORF">AT705_19175</name>
</gene>
<dbReference type="Pfam" id="PF05621">
    <property type="entry name" value="TniB"/>
    <property type="match status" value="1"/>
</dbReference>
<evidence type="ECO:0000313" key="2">
    <source>
        <dbReference type="EMBL" id="ALU44886.1"/>
    </source>
</evidence>
<dbReference type="InterPro" id="IPR027417">
    <property type="entry name" value="P-loop_NTPase"/>
</dbReference>
<dbReference type="Proteomes" id="UP000069015">
    <property type="component" value="Chromosome 1"/>
</dbReference>
<dbReference type="RefSeq" id="WP_058797817.1">
    <property type="nucleotide sequence ID" value="NZ_CP013611.1"/>
</dbReference>
<accession>A0A0U3I4I9</accession>
<dbReference type="SMART" id="SM00382">
    <property type="entry name" value="AAA"/>
    <property type="match status" value="1"/>
</dbReference>
<dbReference type="InterPro" id="IPR052026">
    <property type="entry name" value="ExeA_AAA_ATPase_DNA-bind"/>
</dbReference>
<evidence type="ECO:0000259" key="1">
    <source>
        <dbReference type="SMART" id="SM00382"/>
    </source>
</evidence>
<reference evidence="2 3" key="1">
    <citation type="submission" date="2015-12" db="EMBL/GenBank/DDBJ databases">
        <title>Complete genome sequence of Pseudoalteromonas rubra SCSIO 6842, harboring a conjugative plasmid.</title>
        <authorList>
            <person name="Li B."/>
            <person name="Wang X."/>
        </authorList>
    </citation>
    <scope>NUCLEOTIDE SEQUENCE [LARGE SCALE GENOMIC DNA]</scope>
    <source>
        <strain evidence="2 3">SCSIO 6842</strain>
    </source>
</reference>
<evidence type="ECO:0000313" key="3">
    <source>
        <dbReference type="Proteomes" id="UP000069015"/>
    </source>
</evidence>
<organism evidence="2 3">
    <name type="scientific">Pseudoalteromonas rubra</name>
    <dbReference type="NCBI Taxonomy" id="43658"/>
    <lineage>
        <taxon>Bacteria</taxon>
        <taxon>Pseudomonadati</taxon>
        <taxon>Pseudomonadota</taxon>
        <taxon>Gammaproteobacteria</taxon>
        <taxon>Alteromonadales</taxon>
        <taxon>Pseudoalteromonadaceae</taxon>
        <taxon>Pseudoalteromonas</taxon>
    </lineage>
</organism>
<dbReference type="InterPro" id="IPR003593">
    <property type="entry name" value="AAA+_ATPase"/>
</dbReference>
<name>A0A0U3I4I9_9GAMM</name>
<dbReference type="KEGG" id="prr:AT705_19175"/>
<protein>
    <recommendedName>
        <fullName evidence="1">AAA+ ATPase domain-containing protein</fullName>
    </recommendedName>
</protein>
<proteinExistence type="predicted"/>
<dbReference type="SUPFAM" id="SSF52540">
    <property type="entry name" value="P-loop containing nucleoside triphosphate hydrolases"/>
    <property type="match status" value="1"/>
</dbReference>
<dbReference type="PANTHER" id="PTHR35894:SF1">
    <property type="entry name" value="PHOSPHORIBULOKINASE _ URIDINE KINASE FAMILY"/>
    <property type="match status" value="1"/>
</dbReference>